<dbReference type="SMART" id="SM01014">
    <property type="entry name" value="ARID"/>
    <property type="match status" value="1"/>
</dbReference>
<keyword evidence="1" id="KW-0479">Metal-binding</keyword>
<evidence type="ECO:0000259" key="4">
    <source>
        <dbReference type="PROSITE" id="PS51011"/>
    </source>
</evidence>
<organism evidence="5">
    <name type="scientific">Tanacetum cinerariifolium</name>
    <name type="common">Dalmatian daisy</name>
    <name type="synonym">Chrysanthemum cinerariifolium</name>
    <dbReference type="NCBI Taxonomy" id="118510"/>
    <lineage>
        <taxon>Eukaryota</taxon>
        <taxon>Viridiplantae</taxon>
        <taxon>Streptophyta</taxon>
        <taxon>Embryophyta</taxon>
        <taxon>Tracheophyta</taxon>
        <taxon>Spermatophyta</taxon>
        <taxon>Magnoliopsida</taxon>
        <taxon>eudicotyledons</taxon>
        <taxon>Gunneridae</taxon>
        <taxon>Pentapetalae</taxon>
        <taxon>asterids</taxon>
        <taxon>campanulids</taxon>
        <taxon>Asterales</taxon>
        <taxon>Asteraceae</taxon>
        <taxon>Asteroideae</taxon>
        <taxon>Anthemideae</taxon>
        <taxon>Anthemidinae</taxon>
        <taxon>Tanacetum</taxon>
    </lineage>
</organism>
<sequence>MANSSSIPSKWSRPIRSAYGLPNKWYQSKSGRHLERRQHVDFIQRKLRREKEADLGSCIKQISRDCKEMLKKKMEEILQYNNTLNQQQATNIAQDKYKNYKCFQCKEKGHIVKFCPKDNKKEDMAAKTDMSNFARERKEDFKRNKPSVMLKYPESIHFSTTCMIKGIDHANWDDICEVLIKDDGQGYLVPGVYYAPEVTLNILSIDLLEKQGYEIKYEGNRCSLVYMFNNKEIQKFDEDRMRTMHNQYLEEYFESLDASMDEDLIQIKGNLYSTKVNNFKEYVAFLNLIKQDEVVSQERDIFRNKFNKVVKWFYNYYLERSLPGPIPSTINGVQIHLFDLYKLVKELRGYLSVYFSQEFDTIGEILGLSKGNGEEIKRCYINYLDVFTSYFETARAPQQGYKDILEESTRKVEDKDRDYLIPYQWDFGKVGAPIAKSAVLKGKETLEHFGVKLEDTRDSQDQPILPHSTRNKTYKEYSQDHQLQG</sequence>
<feature type="domain" description="CCHC-type" evidence="3">
    <location>
        <begin position="101"/>
        <end position="117"/>
    </location>
</feature>
<keyword evidence="5" id="KW-0238">DNA-binding</keyword>
<evidence type="ECO:0000256" key="2">
    <source>
        <dbReference type="SAM" id="MobiDB-lite"/>
    </source>
</evidence>
<keyword evidence="1" id="KW-0862">Zinc</keyword>
<dbReference type="PROSITE" id="PS50158">
    <property type="entry name" value="ZF_CCHC"/>
    <property type="match status" value="1"/>
</dbReference>
<dbReference type="CDD" id="cd16100">
    <property type="entry name" value="ARID"/>
    <property type="match status" value="1"/>
</dbReference>
<dbReference type="GO" id="GO:0008270">
    <property type="term" value="F:zinc ion binding"/>
    <property type="evidence" value="ECO:0007669"/>
    <property type="project" value="UniProtKB-KW"/>
</dbReference>
<feature type="domain" description="ARID" evidence="4">
    <location>
        <begin position="303"/>
        <end position="392"/>
    </location>
</feature>
<dbReference type="InterPro" id="IPR001878">
    <property type="entry name" value="Znf_CCHC"/>
</dbReference>
<gene>
    <name evidence="5" type="ORF">Tci_581352</name>
</gene>
<dbReference type="SUPFAM" id="SSF57756">
    <property type="entry name" value="Retrovirus zinc finger-like domains"/>
    <property type="match status" value="1"/>
</dbReference>
<dbReference type="EMBL" id="BKCJ010367932">
    <property type="protein sequence ID" value="GFA09380.1"/>
    <property type="molecule type" value="Genomic_DNA"/>
</dbReference>
<accession>A0A699J4D3</accession>
<evidence type="ECO:0000313" key="5">
    <source>
        <dbReference type="EMBL" id="GFA09380.1"/>
    </source>
</evidence>
<dbReference type="InterPro" id="IPR001606">
    <property type="entry name" value="ARID_dom"/>
</dbReference>
<protein>
    <submittedName>
        <fullName evidence="5">ARID DNA-binding domain-containing protein</fullName>
    </submittedName>
</protein>
<proteinExistence type="predicted"/>
<dbReference type="Pfam" id="PF01388">
    <property type="entry name" value="ARID"/>
    <property type="match status" value="1"/>
</dbReference>
<dbReference type="InterPro" id="IPR036431">
    <property type="entry name" value="ARID_dom_sf"/>
</dbReference>
<dbReference type="PANTHER" id="PTHR46410">
    <property type="entry name" value="AT-RICH INTERACTIVE DOMAIN-CONTAINING PROTEIN 2"/>
    <property type="match status" value="1"/>
</dbReference>
<dbReference type="Gene3D" id="1.10.150.60">
    <property type="entry name" value="ARID DNA-binding domain"/>
    <property type="match status" value="1"/>
</dbReference>
<feature type="region of interest" description="Disordered" evidence="2">
    <location>
        <begin position="451"/>
        <end position="485"/>
    </location>
</feature>
<keyword evidence="1" id="KW-0863">Zinc-finger</keyword>
<name>A0A699J4D3_TANCI</name>
<evidence type="ECO:0000256" key="1">
    <source>
        <dbReference type="PROSITE-ProRule" id="PRU00047"/>
    </source>
</evidence>
<dbReference type="PANTHER" id="PTHR46410:SF26">
    <property type="entry name" value="BULB-TYPE LECTIN DOMAIN-CONTAINING PROTEIN-RELATED"/>
    <property type="match status" value="1"/>
</dbReference>
<comment type="caution">
    <text evidence="5">The sequence shown here is derived from an EMBL/GenBank/DDBJ whole genome shotgun (WGS) entry which is preliminary data.</text>
</comment>
<dbReference type="GO" id="GO:0003677">
    <property type="term" value="F:DNA binding"/>
    <property type="evidence" value="ECO:0007669"/>
    <property type="project" value="UniProtKB-KW"/>
</dbReference>
<reference evidence="5" key="1">
    <citation type="journal article" date="2019" name="Sci. Rep.">
        <title>Draft genome of Tanacetum cinerariifolium, the natural source of mosquito coil.</title>
        <authorList>
            <person name="Yamashiro T."/>
            <person name="Shiraishi A."/>
            <person name="Satake H."/>
            <person name="Nakayama K."/>
        </authorList>
    </citation>
    <scope>NUCLEOTIDE SEQUENCE</scope>
</reference>
<dbReference type="InterPro" id="IPR036875">
    <property type="entry name" value="Znf_CCHC_sf"/>
</dbReference>
<dbReference type="Gene3D" id="4.10.60.10">
    <property type="entry name" value="Zinc finger, CCHC-type"/>
    <property type="match status" value="1"/>
</dbReference>
<dbReference type="PROSITE" id="PS51011">
    <property type="entry name" value="ARID"/>
    <property type="match status" value="1"/>
</dbReference>
<dbReference type="SUPFAM" id="SSF46774">
    <property type="entry name" value="ARID-like"/>
    <property type="match status" value="1"/>
</dbReference>
<dbReference type="AlphaFoldDB" id="A0A699J4D3"/>
<feature type="compositionally biased region" description="Basic and acidic residues" evidence="2">
    <location>
        <begin position="451"/>
        <end position="460"/>
    </location>
</feature>
<evidence type="ECO:0000259" key="3">
    <source>
        <dbReference type="PROSITE" id="PS50158"/>
    </source>
</evidence>